<gene>
    <name evidence="2" type="ORF">TrLO_g13854</name>
</gene>
<feature type="region of interest" description="Disordered" evidence="1">
    <location>
        <begin position="135"/>
        <end position="163"/>
    </location>
</feature>
<sequence length="163" mass="17952">MATVEEIQRSQGEEVMAVLQIEMNMEASRQEKLSRIKDPEEYTKMETLFQLQRETSQARIEILRLKHSDVLSLKVSKMVKYKKTATLQIKSKNVGLVIPPGSPVEGRITPVFPEEAGDEEKSVEVKPVDFFHTEGLNEVEASGGDGGDGGGDGGDDKEGTKSD</sequence>
<dbReference type="Proteomes" id="UP001165122">
    <property type="component" value="Unassembled WGS sequence"/>
</dbReference>
<keyword evidence="3" id="KW-1185">Reference proteome</keyword>
<comment type="caution">
    <text evidence="2">The sequence shown here is derived from an EMBL/GenBank/DDBJ whole genome shotgun (WGS) entry which is preliminary data.</text>
</comment>
<organism evidence="2 3">
    <name type="scientific">Triparma laevis f. longispina</name>
    <dbReference type="NCBI Taxonomy" id="1714387"/>
    <lineage>
        <taxon>Eukaryota</taxon>
        <taxon>Sar</taxon>
        <taxon>Stramenopiles</taxon>
        <taxon>Ochrophyta</taxon>
        <taxon>Bolidophyceae</taxon>
        <taxon>Parmales</taxon>
        <taxon>Triparmaceae</taxon>
        <taxon>Triparma</taxon>
    </lineage>
</organism>
<dbReference type="AlphaFoldDB" id="A0A9W7AM36"/>
<protein>
    <submittedName>
        <fullName evidence="2">Uncharacterized protein</fullName>
    </submittedName>
</protein>
<reference evidence="3" key="1">
    <citation type="journal article" date="2023" name="Commun. Biol.">
        <title>Genome analysis of Parmales, the sister group of diatoms, reveals the evolutionary specialization of diatoms from phago-mixotrophs to photoautotrophs.</title>
        <authorList>
            <person name="Ban H."/>
            <person name="Sato S."/>
            <person name="Yoshikawa S."/>
            <person name="Yamada K."/>
            <person name="Nakamura Y."/>
            <person name="Ichinomiya M."/>
            <person name="Sato N."/>
            <person name="Blanc-Mathieu R."/>
            <person name="Endo H."/>
            <person name="Kuwata A."/>
            <person name="Ogata H."/>
        </authorList>
    </citation>
    <scope>NUCLEOTIDE SEQUENCE [LARGE SCALE GENOMIC DNA]</scope>
    <source>
        <strain evidence="3">NIES 3700</strain>
    </source>
</reference>
<evidence type="ECO:0000313" key="2">
    <source>
        <dbReference type="EMBL" id="GMH74204.1"/>
    </source>
</evidence>
<accession>A0A9W7AM36</accession>
<dbReference type="OrthoDB" id="200109at2759"/>
<feature type="compositionally biased region" description="Basic and acidic residues" evidence="1">
    <location>
        <begin position="154"/>
        <end position="163"/>
    </location>
</feature>
<name>A0A9W7AM36_9STRA</name>
<evidence type="ECO:0000256" key="1">
    <source>
        <dbReference type="SAM" id="MobiDB-lite"/>
    </source>
</evidence>
<proteinExistence type="predicted"/>
<dbReference type="EMBL" id="BRXW01000692">
    <property type="protein sequence ID" value="GMH74204.1"/>
    <property type="molecule type" value="Genomic_DNA"/>
</dbReference>
<feature type="compositionally biased region" description="Gly residues" evidence="1">
    <location>
        <begin position="143"/>
        <end position="152"/>
    </location>
</feature>
<evidence type="ECO:0000313" key="3">
    <source>
        <dbReference type="Proteomes" id="UP001165122"/>
    </source>
</evidence>